<organism evidence="1 2">
    <name type="scientific">Aporhodopirellula rubra</name>
    <dbReference type="NCBI Taxonomy" id="980271"/>
    <lineage>
        <taxon>Bacteria</taxon>
        <taxon>Pseudomonadati</taxon>
        <taxon>Planctomycetota</taxon>
        <taxon>Planctomycetia</taxon>
        <taxon>Pirellulales</taxon>
        <taxon>Pirellulaceae</taxon>
        <taxon>Aporhodopirellula</taxon>
    </lineage>
</organism>
<dbReference type="Pfam" id="PF09837">
    <property type="entry name" value="DUF2064"/>
    <property type="match status" value="1"/>
</dbReference>
<dbReference type="EMBL" id="JACHXU010000009">
    <property type="protein sequence ID" value="MBB3207190.1"/>
    <property type="molecule type" value="Genomic_DNA"/>
</dbReference>
<dbReference type="Proteomes" id="UP000536179">
    <property type="component" value="Unassembled WGS sequence"/>
</dbReference>
<proteinExistence type="predicted"/>
<sequence length="290" mass="31921">MSQKRNFLALGVMAKYWDPGRVKTRLAMSLSSSEERTPSLLAEVARKLNLGESTDAMNLAAMIHQRFVCHLLCQLSGAGDQRQLVATPPERLRRFEATLAERSISNWEVIDQGGGDLGDRMKSWFAGLLFPVPRSRAIAGEPLSEISDASETADRYRGRSCVLIGADCPLLSHADIENAWAQLQQNDVVIGPAFDGGYYLIGVRRSGADRDPLMSSPVTETTLAGLFDGIAWSTETVFEQTLTAANERGLSVAVLERRHDVDTAADLNRLVETIQRQYPHGHPLFQNSIP</sequence>
<comment type="caution">
    <text evidence="1">The sequence shown here is derived from an EMBL/GenBank/DDBJ whole genome shotgun (WGS) entry which is preliminary data.</text>
</comment>
<name>A0A7W5H6Q4_9BACT</name>
<dbReference type="InterPro" id="IPR018641">
    <property type="entry name" value="Trfase_1_rSAM/seldom-assoc"/>
</dbReference>
<dbReference type="RefSeq" id="WP_184305555.1">
    <property type="nucleotide sequence ID" value="NZ_JACHXU010000009.1"/>
</dbReference>
<keyword evidence="2" id="KW-1185">Reference proteome</keyword>
<gene>
    <name evidence="1" type="ORF">FHS27_003009</name>
</gene>
<evidence type="ECO:0000313" key="2">
    <source>
        <dbReference type="Proteomes" id="UP000536179"/>
    </source>
</evidence>
<dbReference type="PANTHER" id="PTHR36529">
    <property type="entry name" value="SLL1095 PROTEIN"/>
    <property type="match status" value="1"/>
</dbReference>
<dbReference type="AlphaFoldDB" id="A0A7W5H6Q4"/>
<dbReference type="InterPro" id="IPR029044">
    <property type="entry name" value="Nucleotide-diphossugar_trans"/>
</dbReference>
<protein>
    <recommendedName>
        <fullName evidence="3">Glycosyltransferase</fullName>
    </recommendedName>
</protein>
<dbReference type="SUPFAM" id="SSF53448">
    <property type="entry name" value="Nucleotide-diphospho-sugar transferases"/>
    <property type="match status" value="1"/>
</dbReference>
<reference evidence="1 2" key="1">
    <citation type="submission" date="2020-08" db="EMBL/GenBank/DDBJ databases">
        <title>Genomic Encyclopedia of Type Strains, Phase III (KMG-III): the genomes of soil and plant-associated and newly described type strains.</title>
        <authorList>
            <person name="Whitman W."/>
        </authorList>
    </citation>
    <scope>NUCLEOTIDE SEQUENCE [LARGE SCALE GENOMIC DNA]</scope>
    <source>
        <strain evidence="1 2">CECT 8075</strain>
    </source>
</reference>
<accession>A0A7W5H6Q4</accession>
<evidence type="ECO:0000313" key="1">
    <source>
        <dbReference type="EMBL" id="MBB3207190.1"/>
    </source>
</evidence>
<dbReference type="Gene3D" id="3.90.550.10">
    <property type="entry name" value="Spore Coat Polysaccharide Biosynthesis Protein SpsA, Chain A"/>
    <property type="match status" value="1"/>
</dbReference>
<evidence type="ECO:0008006" key="3">
    <source>
        <dbReference type="Google" id="ProtNLM"/>
    </source>
</evidence>
<dbReference type="PANTHER" id="PTHR36529:SF1">
    <property type="entry name" value="GLYCOSYLTRANSFERASE"/>
    <property type="match status" value="1"/>
</dbReference>